<gene>
    <name evidence="6" type="ORF">CRENPOLYSF2_790006</name>
</gene>
<feature type="binding site" evidence="2">
    <location>
        <position position="72"/>
    </location>
    <ligand>
        <name>Cu cation</name>
        <dbReference type="ChEBI" id="CHEBI:23378"/>
    </ligand>
</feature>
<dbReference type="RefSeq" id="WP_179210321.1">
    <property type="nucleotide sequence ID" value="NZ_FUKJ01000445.1"/>
</dbReference>
<evidence type="ECO:0000313" key="6">
    <source>
        <dbReference type="EMBL" id="SJM95909.1"/>
    </source>
</evidence>
<name>A0A1R4HI85_9GAMM</name>
<feature type="binding site" evidence="2">
    <location>
        <position position="68"/>
    </location>
    <ligand>
        <name>Cu cation</name>
        <dbReference type="ChEBI" id="CHEBI:23378"/>
    </ligand>
</feature>
<dbReference type="Pfam" id="PF02630">
    <property type="entry name" value="SCO1-SenC"/>
    <property type="match status" value="1"/>
</dbReference>
<feature type="disulfide bond" description="Redox-active" evidence="3">
    <location>
        <begin position="68"/>
        <end position="72"/>
    </location>
</feature>
<dbReference type="PANTHER" id="PTHR12151">
    <property type="entry name" value="ELECTRON TRANSPORT PROTIN SCO1/SENC FAMILY MEMBER"/>
    <property type="match status" value="1"/>
</dbReference>
<evidence type="ECO:0000256" key="5">
    <source>
        <dbReference type="SAM" id="SignalP"/>
    </source>
</evidence>
<evidence type="ECO:0000256" key="3">
    <source>
        <dbReference type="PIRSR" id="PIRSR603782-2"/>
    </source>
</evidence>
<dbReference type="InterPro" id="IPR036249">
    <property type="entry name" value="Thioredoxin-like_sf"/>
</dbReference>
<reference evidence="7" key="1">
    <citation type="submission" date="2017-02" db="EMBL/GenBank/DDBJ databases">
        <authorList>
            <person name="Daims H."/>
        </authorList>
    </citation>
    <scope>NUCLEOTIDE SEQUENCE [LARGE SCALE GENOMIC DNA]</scope>
</reference>
<dbReference type="Proteomes" id="UP000195442">
    <property type="component" value="Unassembled WGS sequence"/>
</dbReference>
<keyword evidence="5" id="KW-0732">Signal</keyword>
<keyword evidence="7" id="KW-1185">Reference proteome</keyword>
<keyword evidence="2" id="KW-0479">Metal-binding</keyword>
<keyword evidence="3" id="KW-1015">Disulfide bond</keyword>
<dbReference type="Gene3D" id="3.40.30.10">
    <property type="entry name" value="Glutaredoxin"/>
    <property type="match status" value="1"/>
</dbReference>
<dbReference type="EMBL" id="FUKJ01000445">
    <property type="protein sequence ID" value="SJM95909.1"/>
    <property type="molecule type" value="Genomic_DNA"/>
</dbReference>
<proteinExistence type="inferred from homology"/>
<keyword evidence="4" id="KW-0472">Membrane</keyword>
<dbReference type="InterPro" id="IPR003782">
    <property type="entry name" value="SCO1/SenC"/>
</dbReference>
<feature type="transmembrane region" description="Helical" evidence="4">
    <location>
        <begin position="58"/>
        <end position="79"/>
    </location>
</feature>
<dbReference type="AlphaFoldDB" id="A0A1R4HI85"/>
<keyword evidence="4" id="KW-1133">Transmembrane helix</keyword>
<evidence type="ECO:0000256" key="2">
    <source>
        <dbReference type="PIRSR" id="PIRSR603782-1"/>
    </source>
</evidence>
<evidence type="ECO:0000256" key="4">
    <source>
        <dbReference type="SAM" id="Phobius"/>
    </source>
</evidence>
<dbReference type="GO" id="GO:0046872">
    <property type="term" value="F:metal ion binding"/>
    <property type="evidence" value="ECO:0007669"/>
    <property type="project" value="UniProtKB-KW"/>
</dbReference>
<dbReference type="PANTHER" id="PTHR12151:SF25">
    <property type="entry name" value="LINALOOL DEHYDRATASE_ISOMERASE DOMAIN-CONTAINING PROTEIN"/>
    <property type="match status" value="1"/>
</dbReference>
<evidence type="ECO:0000256" key="1">
    <source>
        <dbReference type="ARBA" id="ARBA00010996"/>
    </source>
</evidence>
<feature type="signal peptide" evidence="5">
    <location>
        <begin position="1"/>
        <end position="20"/>
    </location>
</feature>
<dbReference type="CDD" id="cd02968">
    <property type="entry name" value="SCO"/>
    <property type="match status" value="1"/>
</dbReference>
<organism evidence="6 7">
    <name type="scientific">Crenothrix polyspora</name>
    <dbReference type="NCBI Taxonomy" id="360316"/>
    <lineage>
        <taxon>Bacteria</taxon>
        <taxon>Pseudomonadati</taxon>
        <taxon>Pseudomonadota</taxon>
        <taxon>Gammaproteobacteria</taxon>
        <taxon>Methylococcales</taxon>
        <taxon>Crenotrichaceae</taxon>
        <taxon>Crenothrix</taxon>
    </lineage>
</organism>
<protein>
    <submittedName>
        <fullName evidence="6">Electron transporter protein</fullName>
    </submittedName>
</protein>
<feature type="chain" id="PRO_5013159237" evidence="5">
    <location>
        <begin position="21"/>
        <end position="188"/>
    </location>
</feature>
<dbReference type="SUPFAM" id="SSF52833">
    <property type="entry name" value="Thioredoxin-like"/>
    <property type="match status" value="1"/>
</dbReference>
<sequence>MNKLPFWLLLSVMLPRIGMAASSLRLATPTQLSVPDVAVVDQMNQPLHFYRDLLKGKVVAISFIYAACTTFCPLTGVVFSKAQQSLRGQLGKSVQLVSISLDPANDTPDQLAAWGKKFNAQAGWSLVTGHQESIEQLLKAFNVALTAKEDHPPVLVVGDTTTNQWVWINSLVSAEQLVDLVNSLHHPK</sequence>
<evidence type="ECO:0000313" key="7">
    <source>
        <dbReference type="Proteomes" id="UP000195442"/>
    </source>
</evidence>
<comment type="similarity">
    <text evidence="1">Belongs to the SCO1/2 family.</text>
</comment>
<keyword evidence="4" id="KW-0812">Transmembrane</keyword>
<keyword evidence="2" id="KW-0186">Copper</keyword>
<accession>A0A1R4HI85</accession>